<evidence type="ECO:0000256" key="2">
    <source>
        <dbReference type="ARBA" id="ARBA00022692"/>
    </source>
</evidence>
<dbReference type="EMBL" id="AHJE01000134">
    <property type="protein sequence ID" value="EHP38300.1"/>
    <property type="molecule type" value="Genomic_DNA"/>
</dbReference>
<dbReference type="InterPro" id="IPR036257">
    <property type="entry name" value="Cyt_c_oxidase_su2_TM_sf"/>
</dbReference>
<comment type="subcellular location">
    <subcellularLocation>
        <location evidence="1">Membrane</location>
    </subcellularLocation>
</comment>
<dbReference type="SUPFAM" id="SSF81464">
    <property type="entry name" value="Cytochrome c oxidase subunit II-like, transmembrane region"/>
    <property type="match status" value="1"/>
</dbReference>
<evidence type="ECO:0000313" key="5">
    <source>
        <dbReference type="EMBL" id="EHP38300.1"/>
    </source>
</evidence>
<keyword evidence="3 4" id="KW-0472">Membrane</keyword>
<feature type="transmembrane region" description="Helical" evidence="4">
    <location>
        <begin position="41"/>
        <end position="62"/>
    </location>
</feature>
<organism evidence="5 6">
    <name type="scientific">Cupriavidus basilensis OR16</name>
    <dbReference type="NCBI Taxonomy" id="1127483"/>
    <lineage>
        <taxon>Bacteria</taxon>
        <taxon>Pseudomonadati</taxon>
        <taxon>Pseudomonadota</taxon>
        <taxon>Betaproteobacteria</taxon>
        <taxon>Burkholderiales</taxon>
        <taxon>Burkholderiaceae</taxon>
        <taxon>Cupriavidus</taxon>
    </lineage>
</organism>
<evidence type="ECO:0000256" key="4">
    <source>
        <dbReference type="SAM" id="Phobius"/>
    </source>
</evidence>
<dbReference type="Gene3D" id="1.10.287.90">
    <property type="match status" value="1"/>
</dbReference>
<gene>
    <name evidence="5" type="ORF">OR16_37855</name>
</gene>
<evidence type="ECO:0000256" key="1">
    <source>
        <dbReference type="ARBA" id="ARBA00004370"/>
    </source>
</evidence>
<dbReference type="GO" id="GO:0016020">
    <property type="term" value="C:membrane"/>
    <property type="evidence" value="ECO:0007669"/>
    <property type="project" value="UniProtKB-SubCell"/>
</dbReference>
<proteinExistence type="predicted"/>
<evidence type="ECO:0000313" key="6">
    <source>
        <dbReference type="Proteomes" id="UP000005808"/>
    </source>
</evidence>
<name>H1SGN9_9BURK</name>
<sequence>MAIAIAIVIIVVASVLFHFVSPWWATPLASNWKQMDDTLTITLVITGIFFIVINLFIAYIVWRYRHREGARAAYQPENSKLELWLIAGTTLGIAWASRWNRSVCSGWKTPRPPSSRRASG</sequence>
<dbReference type="PATRIC" id="fig|1127483.3.peg.7536"/>
<dbReference type="Proteomes" id="UP000005808">
    <property type="component" value="Unassembled WGS sequence"/>
</dbReference>
<dbReference type="AlphaFoldDB" id="H1SGN9"/>
<comment type="caution">
    <text evidence="5">The sequence shown here is derived from an EMBL/GenBank/DDBJ whole genome shotgun (WGS) entry which is preliminary data.</text>
</comment>
<evidence type="ECO:0000256" key="3">
    <source>
        <dbReference type="ARBA" id="ARBA00023136"/>
    </source>
</evidence>
<accession>H1SGN9</accession>
<protein>
    <submittedName>
        <fullName evidence="5">Cytochrome c oxidase subunit II</fullName>
    </submittedName>
</protein>
<keyword evidence="4" id="KW-1133">Transmembrane helix</keyword>
<keyword evidence="2 4" id="KW-0812">Transmembrane</keyword>
<reference evidence="5 6" key="1">
    <citation type="journal article" date="2012" name="J. Bacteriol.">
        <title>De Novo Genome Project of Cupriavidus basilensis OR16.</title>
        <authorList>
            <person name="Cserhati M."/>
            <person name="Kriszt B."/>
            <person name="Szoboszlay S."/>
            <person name="Toth A."/>
            <person name="Szabo I."/>
            <person name="Tancsics A."/>
            <person name="Nagy I."/>
            <person name="Horvath B."/>
            <person name="Nagy I."/>
            <person name="Kukolya J."/>
        </authorList>
    </citation>
    <scope>NUCLEOTIDE SEQUENCE [LARGE SCALE GENOMIC DNA]</scope>
    <source>
        <strain evidence="5 6">OR16</strain>
    </source>
</reference>